<name>A0A7J9BKU4_GOSGO</name>
<keyword evidence="3" id="KW-1185">Reference proteome</keyword>
<evidence type="ECO:0000256" key="1">
    <source>
        <dbReference type="SAM" id="MobiDB-lite"/>
    </source>
</evidence>
<organism evidence="2 3">
    <name type="scientific">Gossypium gossypioides</name>
    <name type="common">Mexican cotton</name>
    <name type="synonym">Selera gossypioides</name>
    <dbReference type="NCBI Taxonomy" id="34282"/>
    <lineage>
        <taxon>Eukaryota</taxon>
        <taxon>Viridiplantae</taxon>
        <taxon>Streptophyta</taxon>
        <taxon>Embryophyta</taxon>
        <taxon>Tracheophyta</taxon>
        <taxon>Spermatophyta</taxon>
        <taxon>Magnoliopsida</taxon>
        <taxon>eudicotyledons</taxon>
        <taxon>Gunneridae</taxon>
        <taxon>Pentapetalae</taxon>
        <taxon>rosids</taxon>
        <taxon>malvids</taxon>
        <taxon>Malvales</taxon>
        <taxon>Malvaceae</taxon>
        <taxon>Malvoideae</taxon>
        <taxon>Gossypium</taxon>
    </lineage>
</organism>
<reference evidence="2 3" key="1">
    <citation type="journal article" date="2019" name="Genome Biol. Evol.">
        <title>Insights into the evolution of the New World diploid cottons (Gossypium, subgenus Houzingenia) based on genome sequencing.</title>
        <authorList>
            <person name="Grover C.E."/>
            <person name="Arick M.A. 2nd"/>
            <person name="Thrash A."/>
            <person name="Conover J.L."/>
            <person name="Sanders W.S."/>
            <person name="Peterson D.G."/>
            <person name="Frelichowski J.E."/>
            <person name="Scheffler J.A."/>
            <person name="Scheffler B.E."/>
            <person name="Wendel J.F."/>
        </authorList>
    </citation>
    <scope>NUCLEOTIDE SEQUENCE [LARGE SCALE GENOMIC DNA]</scope>
    <source>
        <strain evidence="2">5</strain>
        <tissue evidence="2">Leaf</tissue>
    </source>
</reference>
<accession>A0A7J9BKU4</accession>
<dbReference type="AlphaFoldDB" id="A0A7J9BKU4"/>
<feature type="non-terminal residue" evidence="2">
    <location>
        <position position="56"/>
    </location>
</feature>
<evidence type="ECO:0000313" key="2">
    <source>
        <dbReference type="EMBL" id="MBA0736822.1"/>
    </source>
</evidence>
<gene>
    <name evidence="2" type="ORF">Gogos_010317</name>
</gene>
<feature type="region of interest" description="Disordered" evidence="1">
    <location>
        <begin position="34"/>
        <end position="56"/>
    </location>
</feature>
<comment type="caution">
    <text evidence="2">The sequence shown here is derived from an EMBL/GenBank/DDBJ whole genome shotgun (WGS) entry which is preliminary data.</text>
</comment>
<sequence length="56" mass="6254">MFIGVVATDNKAWAPSSGTLYSEFFEDVDNDVPKENEEENARNDVHISNDVHIDGN</sequence>
<dbReference type="Proteomes" id="UP000593579">
    <property type="component" value="Unassembled WGS sequence"/>
</dbReference>
<protein>
    <submittedName>
        <fullName evidence="2">Uncharacterized protein</fullName>
    </submittedName>
</protein>
<dbReference type="EMBL" id="JABEZY010000004">
    <property type="protein sequence ID" value="MBA0736822.1"/>
    <property type="molecule type" value="Genomic_DNA"/>
</dbReference>
<dbReference type="OrthoDB" id="977618at2759"/>
<proteinExistence type="predicted"/>
<evidence type="ECO:0000313" key="3">
    <source>
        <dbReference type="Proteomes" id="UP000593579"/>
    </source>
</evidence>